<sequence>MSSAHSMPQFLLQIDQIDHTLVQPGSLDNSPLLRAPVIRIYGTSSMGTKACVNIHQVYPYFYVDYGSRLEPRKVKHYVSKLQNSLNRALALSLKQNPDSPRAQYIRAIVLVKGVHFYGFHFSYSPFLKILMVDPHLVSRAVSILQSGMVMATQFRVYESHLSFILQFLCDFGLYGCGTIEFERVLQRGVDEDDKEFPFEPSDYHRQSRMPLEVDAIAPHILNRRRIVNRDLHHKLQIPAPLTSSEPLVESVRELWEDERKRRKEKGLNPSPELPVDPTNFTRGPGGDWVSEARWWEDIKRRIEFEATLDAGERDPPRGWEQWTMSTFQSIEAIWEDEWKTWAPTLGAETSDEASVAQLEPLDEDQDSADVDVSFLDSRDFNVPPEEEDPVWNLEQEEDGENENELDEQDARDAAAPQMSNSQVSDVGQVVIRESTPENPFIVSQTNGSPSLEEYRLPDLPGIDFLDPPSSPLVSEYEFRFPTPTEDESITPTKRSFSERSEQHDGSSHELIDPGSQGTTPRPAKKRKVTFAPEGSAPPDGNFFAASSSPVREEEPEDVMPIVSKRIRPSHVPVQSKVVNLNRYVYSIPPPSTTSLLDTLEGHNAPRRLYRPPYYSKNEDAPTGSVEFGGLAYHLKGGSGVTFLDEWVGHDSATFPRDEALEDSEAGGWEYASSPPSAKKIRQWLKSPEGKYKHGRPKGLRSQIKGPTLPTVYGFKESLDENSPVGRERQAMSLLSLEVFAPSREEKLPDPQKDAIAAVFYTFQGADISSRQTTIIAVNGTQLSNLRLRSAPIQLVPDEMELINRMLDIVIDLDPDILVGWDVQRASWGYLEARGQLNGLDVTDLLARAPPRDSRRQTDRWGSRNSSNLKVTGRHVFNAWRLMRSEQNFTSHTFEHVAFHLLHKRFPWYSASTLTEMYSSSVPRHTASLLQYFVDRTCGTLDILEKSDIVTKTAEFARVFGVDFFSVISRGSQFKVESFMLRIAKPESFVLLSPSKTDVGKQNAAECMPLIMEPLSAFYTSPLLVLDFQSLYPSIMIAYNYCYSTCLGRINEFKGQNKLGVVDLIRPPGVLGSLQDHINVAPNGILYVKPEVRKGLLSRMLTELLDTRLMVKQAMKSVKKNKALSRVLDARQLSLKYICNVTYGYTSATYSGRMPAVEIADSIVQSGRETLEKAIAVINSTQKWGAQVVYGDTDSVFVYLQGKTKDEAFRIGADIANTITSMNPAPIKLKFEKVYLPCVLLAKKRYVGFKYEDLDEKFPAFDAKGIETVRRDGVVAQRKMLEHCLKILFRSQDLSEVKEYCCRSWTKLLEHKASVQDFIFSREVKMGSYSDRGPPPPGVAVAARRMVDDPTQEPQYGERVPYVIARITSKTRLVDRAMDPLDFLSNQNLQLDAVYYITRVLIPPLERVFNLVGADVRQWFEDMPKIHAIEPASPSKHRDVEWDRLGISDHFQTSFCLVCGGPAPEGLCMGCWNSSQDTLTSLSFRKKAEEKQLITAHQVCVNCTDSAPSEPIKCQSLDCPWFYARTRAESKTDMMVDIHHAVNALNEETLYGPKEVKDDDEEIEGPSTPRASEMSYFVQEFQYSTP</sequence>
<keyword evidence="2" id="KW-1185">Reference proteome</keyword>
<proteinExistence type="predicted"/>
<dbReference type="Proteomes" id="UP000308600">
    <property type="component" value="Unassembled WGS sequence"/>
</dbReference>
<gene>
    <name evidence="1" type="ORF">BDN72DRAFT_890866</name>
</gene>
<dbReference type="EMBL" id="ML208259">
    <property type="protein sequence ID" value="TFK77090.1"/>
    <property type="molecule type" value="Genomic_DNA"/>
</dbReference>
<evidence type="ECO:0000313" key="1">
    <source>
        <dbReference type="EMBL" id="TFK77090.1"/>
    </source>
</evidence>
<protein>
    <submittedName>
        <fullName evidence="1">Uncharacterized protein</fullName>
    </submittedName>
</protein>
<reference evidence="1 2" key="1">
    <citation type="journal article" date="2019" name="Nat. Ecol. Evol.">
        <title>Megaphylogeny resolves global patterns of mushroom evolution.</title>
        <authorList>
            <person name="Varga T."/>
            <person name="Krizsan K."/>
            <person name="Foldi C."/>
            <person name="Dima B."/>
            <person name="Sanchez-Garcia M."/>
            <person name="Sanchez-Ramirez S."/>
            <person name="Szollosi G.J."/>
            <person name="Szarkandi J.G."/>
            <person name="Papp V."/>
            <person name="Albert L."/>
            <person name="Andreopoulos W."/>
            <person name="Angelini C."/>
            <person name="Antonin V."/>
            <person name="Barry K.W."/>
            <person name="Bougher N.L."/>
            <person name="Buchanan P."/>
            <person name="Buyck B."/>
            <person name="Bense V."/>
            <person name="Catcheside P."/>
            <person name="Chovatia M."/>
            <person name="Cooper J."/>
            <person name="Damon W."/>
            <person name="Desjardin D."/>
            <person name="Finy P."/>
            <person name="Geml J."/>
            <person name="Haridas S."/>
            <person name="Hughes K."/>
            <person name="Justo A."/>
            <person name="Karasinski D."/>
            <person name="Kautmanova I."/>
            <person name="Kiss B."/>
            <person name="Kocsube S."/>
            <person name="Kotiranta H."/>
            <person name="LaButti K.M."/>
            <person name="Lechner B.E."/>
            <person name="Liimatainen K."/>
            <person name="Lipzen A."/>
            <person name="Lukacs Z."/>
            <person name="Mihaltcheva S."/>
            <person name="Morgado L.N."/>
            <person name="Niskanen T."/>
            <person name="Noordeloos M.E."/>
            <person name="Ohm R.A."/>
            <person name="Ortiz-Santana B."/>
            <person name="Ovrebo C."/>
            <person name="Racz N."/>
            <person name="Riley R."/>
            <person name="Savchenko A."/>
            <person name="Shiryaev A."/>
            <person name="Soop K."/>
            <person name="Spirin V."/>
            <person name="Szebenyi C."/>
            <person name="Tomsovsky M."/>
            <person name="Tulloss R.E."/>
            <person name="Uehling J."/>
            <person name="Grigoriev I.V."/>
            <person name="Vagvolgyi C."/>
            <person name="Papp T."/>
            <person name="Martin F.M."/>
            <person name="Miettinen O."/>
            <person name="Hibbett D.S."/>
            <person name="Nagy L.G."/>
        </authorList>
    </citation>
    <scope>NUCLEOTIDE SEQUENCE [LARGE SCALE GENOMIC DNA]</scope>
    <source>
        <strain evidence="1 2">NL-1719</strain>
    </source>
</reference>
<name>A0ACD3BGS3_9AGAR</name>
<organism evidence="1 2">
    <name type="scientific">Pluteus cervinus</name>
    <dbReference type="NCBI Taxonomy" id="181527"/>
    <lineage>
        <taxon>Eukaryota</taxon>
        <taxon>Fungi</taxon>
        <taxon>Dikarya</taxon>
        <taxon>Basidiomycota</taxon>
        <taxon>Agaricomycotina</taxon>
        <taxon>Agaricomycetes</taxon>
        <taxon>Agaricomycetidae</taxon>
        <taxon>Agaricales</taxon>
        <taxon>Pluteineae</taxon>
        <taxon>Pluteaceae</taxon>
        <taxon>Pluteus</taxon>
    </lineage>
</organism>
<accession>A0ACD3BGS3</accession>
<evidence type="ECO:0000313" key="2">
    <source>
        <dbReference type="Proteomes" id="UP000308600"/>
    </source>
</evidence>